<dbReference type="Proteomes" id="UP000287969">
    <property type="component" value="Chromosome"/>
</dbReference>
<protein>
    <submittedName>
        <fullName evidence="1">Hydroxymyristoyl-ACP dehydratase</fullName>
    </submittedName>
</protein>
<sequence>MIIACNENCIYQEEGVCKLNYATFSSGTPLGTCPYFKEKKKEEKNKDGI</sequence>
<dbReference type="EMBL" id="CP035282">
    <property type="protein sequence ID" value="QAT60834.1"/>
    <property type="molecule type" value="Genomic_DNA"/>
</dbReference>
<organism evidence="1 2">
    <name type="scientific">Acidilutibacter cellobiosedens</name>
    <dbReference type="NCBI Taxonomy" id="2507161"/>
    <lineage>
        <taxon>Bacteria</taxon>
        <taxon>Bacillati</taxon>
        <taxon>Bacillota</taxon>
        <taxon>Tissierellia</taxon>
        <taxon>Tissierellales</taxon>
        <taxon>Acidilutibacteraceae</taxon>
        <taxon>Acidilutibacter</taxon>
    </lineage>
</organism>
<gene>
    <name evidence="1" type="ORF">EQM13_04180</name>
</gene>
<dbReference type="RefSeq" id="WP_114217969.1">
    <property type="nucleotide sequence ID" value="NZ_CP035282.1"/>
</dbReference>
<reference evidence="2" key="1">
    <citation type="submission" date="2019-01" db="EMBL/GenBank/DDBJ databases">
        <title>Draft genomes of a novel of Sporanaerobacter strains.</title>
        <authorList>
            <person name="Ma S."/>
        </authorList>
    </citation>
    <scope>NUCLEOTIDE SEQUENCE [LARGE SCALE GENOMIC DNA]</scope>
    <source>
        <strain evidence="2">NJN-17</strain>
    </source>
</reference>
<dbReference type="AlphaFoldDB" id="A0A410QAD3"/>
<accession>A0A410QAD3</accession>
<proteinExistence type="predicted"/>
<name>A0A410QAD3_9FIRM</name>
<evidence type="ECO:0000313" key="1">
    <source>
        <dbReference type="EMBL" id="QAT60834.1"/>
    </source>
</evidence>
<dbReference type="OrthoDB" id="1707754at2"/>
<dbReference type="KEGG" id="spoa:EQM13_04180"/>
<evidence type="ECO:0000313" key="2">
    <source>
        <dbReference type="Proteomes" id="UP000287969"/>
    </source>
</evidence>
<keyword evidence="2" id="KW-1185">Reference proteome</keyword>